<evidence type="ECO:0000259" key="8">
    <source>
        <dbReference type="PROSITE" id="PS50109"/>
    </source>
</evidence>
<dbReference type="CDD" id="cd00082">
    <property type="entry name" value="HisKA"/>
    <property type="match status" value="1"/>
</dbReference>
<dbReference type="Pfam" id="PF02518">
    <property type="entry name" value="HATPase_c"/>
    <property type="match status" value="1"/>
</dbReference>
<sequence length="777" mass="87988">MNFLEIFSLNTYFSHSMLTQFRQILNKQWPLKSVHVVKNRPTSLTQKTLINMALRVMGVVLVSAGVSYIHVMSRLETQTQRQLEKYISARGERESSIFKLAQDNLAMLGDRLLLEFKQPTNIDFQAEFERQYFSWNDGTRRNFPQNRPIKDFDSTRYAGLFIGRNVQITKELQKRLFRANTLISSYGSAWSNRFVDTYFITPENVSVCYWKGVPFALQSPSDLYHPKEEYFYIADPQHNPSRSPKWTGVYLDPSVKLWMVSAVVPIYEGDRFLGIVGHDVVLTQLMEHTIQDQLPGTYNLIFRSDGRLIAHPHRTAEIQQAQGQLKINAINDPHLNRIFQLVTTAKPKTHILENSQDREYLAVTRLQGPDWYFVTVYPKSLLSGAAWDTAQFILISGAVALLVEVLLLLSVLQQEIAKPLQKLTAASNQLANGDFAIDLDTTRQDELGGLASSFNSMASQLKTSFIELEQVNNALELRVEERTTTLQKTLEELRRTQAQMIQSEKMSALGQLVAGVAHEINNPVSFIHGNLTYVQNYAQDLLEFIQLYQYHYPNPVAEIQAEAKKLDLEFIRDDLPKMLSSMEVGTNRICEIVLSLRNFSRLDEAEFKAVDIHQGIDSALLILQHRLKAQPQRPVIEVVKNYGNLPPVICYPGQLNQVFMNILSNAIDALEDANQQRPPTEIASHPNTISIQTQLVSEKQIMIAIADNGIGVPDTIIKRLFDPFFTTKNVGKGSGLGLSISYQIVTELHQGKLDCNSTQGLGTEFVVTLPIKANLIS</sequence>
<dbReference type="InterPro" id="IPR003594">
    <property type="entry name" value="HATPase_dom"/>
</dbReference>
<dbReference type="SUPFAM" id="SSF158472">
    <property type="entry name" value="HAMP domain-like"/>
    <property type="match status" value="1"/>
</dbReference>
<dbReference type="PANTHER" id="PTHR43065:SF50">
    <property type="entry name" value="HISTIDINE KINASE"/>
    <property type="match status" value="1"/>
</dbReference>
<name>A0A5P8W7F0_9NOSO</name>
<proteinExistence type="predicted"/>
<dbReference type="Gene3D" id="6.10.340.10">
    <property type="match status" value="1"/>
</dbReference>
<dbReference type="Gene3D" id="1.10.287.130">
    <property type="match status" value="1"/>
</dbReference>
<dbReference type="Gene3D" id="3.30.565.10">
    <property type="entry name" value="Histidine kinase-like ATPase, C-terminal domain"/>
    <property type="match status" value="1"/>
</dbReference>
<comment type="subcellular location">
    <subcellularLocation>
        <location evidence="2">Membrane</location>
    </subcellularLocation>
</comment>
<dbReference type="PROSITE" id="PS50885">
    <property type="entry name" value="HAMP"/>
    <property type="match status" value="1"/>
</dbReference>
<dbReference type="GO" id="GO:0000155">
    <property type="term" value="F:phosphorelay sensor kinase activity"/>
    <property type="evidence" value="ECO:0007669"/>
    <property type="project" value="InterPro"/>
</dbReference>
<evidence type="ECO:0000256" key="6">
    <source>
        <dbReference type="ARBA" id="ARBA00022777"/>
    </source>
</evidence>
<dbReference type="Proteomes" id="UP000326678">
    <property type="component" value="Chromosome Gxm1"/>
</dbReference>
<evidence type="ECO:0000256" key="7">
    <source>
        <dbReference type="ARBA" id="ARBA00023012"/>
    </source>
</evidence>
<dbReference type="SUPFAM" id="SSF47384">
    <property type="entry name" value="Homodimeric domain of signal transducing histidine kinase"/>
    <property type="match status" value="1"/>
</dbReference>
<dbReference type="SUPFAM" id="SSF55874">
    <property type="entry name" value="ATPase domain of HSP90 chaperone/DNA topoisomerase II/histidine kinase"/>
    <property type="match status" value="1"/>
</dbReference>
<dbReference type="EMBL" id="CP045226">
    <property type="protein sequence ID" value="QFS48166.1"/>
    <property type="molecule type" value="Genomic_DNA"/>
</dbReference>
<dbReference type="Gene3D" id="3.30.450.20">
    <property type="entry name" value="PAS domain"/>
    <property type="match status" value="2"/>
</dbReference>
<dbReference type="SMART" id="SM00304">
    <property type="entry name" value="HAMP"/>
    <property type="match status" value="1"/>
</dbReference>
<dbReference type="InterPro" id="IPR036890">
    <property type="entry name" value="HATPase_C_sf"/>
</dbReference>
<protein>
    <recommendedName>
        <fullName evidence="3">histidine kinase</fullName>
        <ecNumber evidence="3">2.7.13.3</ecNumber>
    </recommendedName>
</protein>
<evidence type="ECO:0000313" key="11">
    <source>
        <dbReference type="Proteomes" id="UP000326678"/>
    </source>
</evidence>
<comment type="catalytic activity">
    <reaction evidence="1">
        <text>ATP + protein L-histidine = ADP + protein N-phospho-L-histidine.</text>
        <dbReference type="EC" id="2.7.13.3"/>
    </reaction>
</comment>
<evidence type="ECO:0000259" key="9">
    <source>
        <dbReference type="PROSITE" id="PS50885"/>
    </source>
</evidence>
<dbReference type="EC" id="2.7.13.3" evidence="3"/>
<dbReference type="RefSeq" id="WP_225892252.1">
    <property type="nucleotide sequence ID" value="NZ_CP045226.1"/>
</dbReference>
<dbReference type="InterPro" id="IPR004358">
    <property type="entry name" value="Sig_transdc_His_kin-like_C"/>
</dbReference>
<dbReference type="Pfam" id="PF00672">
    <property type="entry name" value="HAMP"/>
    <property type="match status" value="1"/>
</dbReference>
<dbReference type="PROSITE" id="PS50109">
    <property type="entry name" value="HIS_KIN"/>
    <property type="match status" value="1"/>
</dbReference>
<dbReference type="InterPro" id="IPR005467">
    <property type="entry name" value="His_kinase_dom"/>
</dbReference>
<dbReference type="KEGG" id="nsh:GXM_05658"/>
<dbReference type="PANTHER" id="PTHR43065">
    <property type="entry name" value="SENSOR HISTIDINE KINASE"/>
    <property type="match status" value="1"/>
</dbReference>
<organism evidence="10 11">
    <name type="scientific">Nostoc sphaeroides CCNUC1</name>
    <dbReference type="NCBI Taxonomy" id="2653204"/>
    <lineage>
        <taxon>Bacteria</taxon>
        <taxon>Bacillati</taxon>
        <taxon>Cyanobacteriota</taxon>
        <taxon>Cyanophyceae</taxon>
        <taxon>Nostocales</taxon>
        <taxon>Nostocaceae</taxon>
        <taxon>Nostoc</taxon>
    </lineage>
</organism>
<dbReference type="GO" id="GO:0016020">
    <property type="term" value="C:membrane"/>
    <property type="evidence" value="ECO:0007669"/>
    <property type="project" value="UniProtKB-SubCell"/>
</dbReference>
<dbReference type="SMART" id="SM00387">
    <property type="entry name" value="HATPase_c"/>
    <property type="match status" value="1"/>
</dbReference>
<keyword evidence="5" id="KW-0808">Transferase</keyword>
<dbReference type="AlphaFoldDB" id="A0A5P8W7F0"/>
<dbReference type="InterPro" id="IPR003660">
    <property type="entry name" value="HAMP_dom"/>
</dbReference>
<evidence type="ECO:0000256" key="5">
    <source>
        <dbReference type="ARBA" id="ARBA00022679"/>
    </source>
</evidence>
<feature type="domain" description="Histidine kinase" evidence="8">
    <location>
        <begin position="515"/>
        <end position="773"/>
    </location>
</feature>
<evidence type="ECO:0000256" key="3">
    <source>
        <dbReference type="ARBA" id="ARBA00012438"/>
    </source>
</evidence>
<evidence type="ECO:0000256" key="1">
    <source>
        <dbReference type="ARBA" id="ARBA00000085"/>
    </source>
</evidence>
<dbReference type="InterPro" id="IPR036097">
    <property type="entry name" value="HisK_dim/P_sf"/>
</dbReference>
<keyword evidence="11" id="KW-1185">Reference proteome</keyword>
<dbReference type="PRINTS" id="PR00344">
    <property type="entry name" value="BCTRLSENSOR"/>
</dbReference>
<gene>
    <name evidence="10" type="ORF">GXM_05658</name>
</gene>
<keyword evidence="4" id="KW-0597">Phosphoprotein</keyword>
<reference evidence="10 11" key="1">
    <citation type="submission" date="2019-10" db="EMBL/GenBank/DDBJ databases">
        <title>Genomic and transcriptomic insights into the perfect genentic adaptation of a filamentous nitrogen-fixing cyanobacterium to rice fields.</title>
        <authorList>
            <person name="Chen Z."/>
        </authorList>
    </citation>
    <scope>NUCLEOTIDE SEQUENCE [LARGE SCALE GENOMIC DNA]</scope>
    <source>
        <strain evidence="10">CCNUC1</strain>
    </source>
</reference>
<dbReference type="InterPro" id="IPR003661">
    <property type="entry name" value="HisK_dim/P_dom"/>
</dbReference>
<keyword evidence="6 10" id="KW-0418">Kinase</keyword>
<evidence type="ECO:0000313" key="10">
    <source>
        <dbReference type="EMBL" id="QFS48166.1"/>
    </source>
</evidence>
<evidence type="ECO:0000256" key="2">
    <source>
        <dbReference type="ARBA" id="ARBA00004370"/>
    </source>
</evidence>
<evidence type="ECO:0000256" key="4">
    <source>
        <dbReference type="ARBA" id="ARBA00022553"/>
    </source>
</evidence>
<keyword evidence="7" id="KW-0902">Two-component regulatory system</keyword>
<feature type="domain" description="HAMP" evidence="9">
    <location>
        <begin position="414"/>
        <end position="466"/>
    </location>
</feature>
<accession>A0A5P8W7F0</accession>
<dbReference type="CDD" id="cd06225">
    <property type="entry name" value="HAMP"/>
    <property type="match status" value="1"/>
</dbReference>